<feature type="transmembrane region" description="Helical" evidence="8">
    <location>
        <begin position="401"/>
        <end position="422"/>
    </location>
</feature>
<proteinExistence type="predicted"/>
<dbReference type="GO" id="GO:0005771">
    <property type="term" value="C:multivesicular body"/>
    <property type="evidence" value="ECO:0007669"/>
    <property type="project" value="EnsemblFungi"/>
</dbReference>
<keyword evidence="5 8" id="KW-1133">Transmembrane helix</keyword>
<dbReference type="GO" id="GO:0000328">
    <property type="term" value="C:fungal-type vacuole lumen"/>
    <property type="evidence" value="ECO:0007669"/>
    <property type="project" value="EnsemblFungi"/>
</dbReference>
<dbReference type="OrthoDB" id="3900342at2759"/>
<dbReference type="AlphaFoldDB" id="A0A1U7LK69"/>
<dbReference type="STRING" id="1198029.A0A1U7LK69"/>
<dbReference type="GO" id="GO:0005886">
    <property type="term" value="C:plasma membrane"/>
    <property type="evidence" value="ECO:0007669"/>
    <property type="project" value="EnsemblFungi"/>
</dbReference>
<evidence type="ECO:0000313" key="11">
    <source>
        <dbReference type="Proteomes" id="UP000186594"/>
    </source>
</evidence>
<feature type="transmembrane region" description="Helical" evidence="8">
    <location>
        <begin position="357"/>
        <end position="381"/>
    </location>
</feature>
<feature type="transmembrane region" description="Helical" evidence="8">
    <location>
        <begin position="80"/>
        <end position="100"/>
    </location>
</feature>
<keyword evidence="2" id="KW-0813">Transport</keyword>
<gene>
    <name evidence="10" type="ORF">NEOLI_001294</name>
</gene>
<evidence type="ECO:0000313" key="10">
    <source>
        <dbReference type="EMBL" id="OLL23055.1"/>
    </source>
</evidence>
<name>A0A1U7LK69_NEOID</name>
<feature type="transmembrane region" description="Helical" evidence="8">
    <location>
        <begin position="304"/>
        <end position="325"/>
    </location>
</feature>
<feature type="domain" description="Amino acid permease/ SLC12A" evidence="9">
    <location>
        <begin position="79"/>
        <end position="529"/>
    </location>
</feature>
<dbReference type="GO" id="GO:0001761">
    <property type="term" value="F:beta-alanine transmembrane transporter activity"/>
    <property type="evidence" value="ECO:0007669"/>
    <property type="project" value="EnsemblFungi"/>
</dbReference>
<dbReference type="Proteomes" id="UP000186594">
    <property type="component" value="Unassembled WGS sequence"/>
</dbReference>
<dbReference type="InterPro" id="IPR004841">
    <property type="entry name" value="AA-permease/SLC12A_dom"/>
</dbReference>
<comment type="subcellular location">
    <subcellularLocation>
        <location evidence="1">Membrane</location>
        <topology evidence="1">Multi-pass membrane protein</topology>
    </subcellularLocation>
</comment>
<organism evidence="10 11">
    <name type="scientific">Neolecta irregularis (strain DAH-3)</name>
    <dbReference type="NCBI Taxonomy" id="1198029"/>
    <lineage>
        <taxon>Eukaryota</taxon>
        <taxon>Fungi</taxon>
        <taxon>Dikarya</taxon>
        <taxon>Ascomycota</taxon>
        <taxon>Taphrinomycotina</taxon>
        <taxon>Neolectales</taxon>
        <taxon>Neolectaceae</taxon>
        <taxon>Neolecta</taxon>
    </lineage>
</organism>
<evidence type="ECO:0000259" key="9">
    <source>
        <dbReference type="Pfam" id="PF00324"/>
    </source>
</evidence>
<dbReference type="PANTHER" id="PTHR43341">
    <property type="entry name" value="AMINO ACID PERMEASE"/>
    <property type="match status" value="1"/>
</dbReference>
<evidence type="ECO:0000256" key="5">
    <source>
        <dbReference type="ARBA" id="ARBA00022989"/>
    </source>
</evidence>
<feature type="transmembrane region" description="Helical" evidence="8">
    <location>
        <begin position="506"/>
        <end position="527"/>
    </location>
</feature>
<feature type="transmembrane region" description="Helical" evidence="8">
    <location>
        <begin position="139"/>
        <end position="160"/>
    </location>
</feature>
<evidence type="ECO:0000256" key="7">
    <source>
        <dbReference type="SAM" id="MobiDB-lite"/>
    </source>
</evidence>
<evidence type="ECO:0000256" key="2">
    <source>
        <dbReference type="ARBA" id="ARBA00022448"/>
    </source>
</evidence>
<evidence type="ECO:0000256" key="6">
    <source>
        <dbReference type="ARBA" id="ARBA00023136"/>
    </source>
</evidence>
<evidence type="ECO:0000256" key="1">
    <source>
        <dbReference type="ARBA" id="ARBA00004141"/>
    </source>
</evidence>
<dbReference type="InterPro" id="IPR050524">
    <property type="entry name" value="APC_YAT"/>
</dbReference>
<feature type="region of interest" description="Disordered" evidence="7">
    <location>
        <begin position="1"/>
        <end position="40"/>
    </location>
</feature>
<feature type="transmembrane region" description="Helical" evidence="8">
    <location>
        <begin position="218"/>
        <end position="239"/>
    </location>
</feature>
<evidence type="ECO:0000256" key="3">
    <source>
        <dbReference type="ARBA" id="ARBA00022692"/>
    </source>
</evidence>
<dbReference type="Pfam" id="PF00324">
    <property type="entry name" value="AA_permease"/>
    <property type="match status" value="1"/>
</dbReference>
<feature type="transmembrane region" description="Helical" evidence="8">
    <location>
        <begin position="428"/>
        <end position="447"/>
    </location>
</feature>
<feature type="transmembrane region" description="Helical" evidence="8">
    <location>
        <begin position="186"/>
        <end position="206"/>
    </location>
</feature>
<reference evidence="10 11" key="1">
    <citation type="submission" date="2016-04" db="EMBL/GenBank/DDBJ databases">
        <title>Evolutionary innovation and constraint leading to complex multicellularity in the Ascomycota.</title>
        <authorList>
            <person name="Cisse O."/>
            <person name="Nguyen A."/>
            <person name="Hewitt D.A."/>
            <person name="Jedd G."/>
            <person name="Stajich J.E."/>
        </authorList>
    </citation>
    <scope>NUCLEOTIDE SEQUENCE [LARGE SCALE GENOMIC DNA]</scope>
    <source>
        <strain evidence="10 11">DAH-3</strain>
    </source>
</reference>
<evidence type="ECO:0000256" key="4">
    <source>
        <dbReference type="ARBA" id="ARBA00022970"/>
    </source>
</evidence>
<keyword evidence="11" id="KW-1185">Reference proteome</keyword>
<sequence>MKATVASRLSSTSSSSSSDQNVATVNSRDKLRPGPEKMSSYDVVLKPNKDSLKRQILNSFKRKDQDIEDDNHSFSPLQMVLMPLGTCIGTGLFIGTAISLREGGPGGLLVSNLFMALLMVFVIPSLGEMSATIPVTGSFTAYSAMFIHPSWGFAMGWIYALNWLTVFPLELTATSMAINYWQSNPIAPGYVLALLFVVIIIVNLFGPQGYATSESTASIVKVIGVMLFVIVGIMQNVGYLPRVNGEYIGGQYWRIPGPLAHGFKGVCSTLVHAAFAFSGTEMVGMYAAQAKNPAKSIPSSTKQVFWRIGLFYIAAVIIIGLDIPYNDPGLYDEHSSSPFVLAMMKTKLGALPFIENLVIVLSILSVANCSVFAASTTIVGLSRKNLAPSLFGYVDRQGRPLPSLLLSLIFGTLAFIKLSSAGTQLFDWLLSLSGFGAILQWASILFSHIRIRKALRREFPLDSLPYRALCGVWGSWAGLFMLGLAILAQFYTAFFPIQGSFTIEVFFQKILALIVILLLFFSHVIFANRSSFVDGKRWRLIPTSSINMKEFVGNKVDCIKGDKNVSTEIVRGKAMRIVDFLC</sequence>
<keyword evidence="4" id="KW-0029">Amino-acid transport</keyword>
<feature type="compositionally biased region" description="Low complexity" evidence="7">
    <location>
        <begin position="7"/>
        <end position="18"/>
    </location>
</feature>
<dbReference type="GO" id="GO:0015192">
    <property type="term" value="F:L-phenylalanine transmembrane transporter activity"/>
    <property type="evidence" value="ECO:0007669"/>
    <property type="project" value="EnsemblFungi"/>
</dbReference>
<protein>
    <submittedName>
        <fullName evidence="10">Amino-acid permease inda1</fullName>
    </submittedName>
</protein>
<dbReference type="GO" id="GO:0015193">
    <property type="term" value="F:L-proline transmembrane transporter activity"/>
    <property type="evidence" value="ECO:0007669"/>
    <property type="project" value="EnsemblFungi"/>
</dbReference>
<accession>A0A1U7LK69</accession>
<dbReference type="Gene3D" id="1.20.1740.10">
    <property type="entry name" value="Amino acid/polyamine transporter I"/>
    <property type="match status" value="1"/>
</dbReference>
<evidence type="ECO:0000256" key="8">
    <source>
        <dbReference type="SAM" id="Phobius"/>
    </source>
</evidence>
<dbReference type="EMBL" id="LXFE01002348">
    <property type="protein sequence ID" value="OLL23055.1"/>
    <property type="molecule type" value="Genomic_DNA"/>
</dbReference>
<comment type="caution">
    <text evidence="10">The sequence shown here is derived from an EMBL/GenBank/DDBJ whole genome shotgun (WGS) entry which is preliminary data.</text>
</comment>
<dbReference type="PANTHER" id="PTHR43341:SF1">
    <property type="entry name" value="GENERAL AMINO-ACID PERMEASE GAP1"/>
    <property type="match status" value="1"/>
</dbReference>
<feature type="transmembrane region" description="Helical" evidence="8">
    <location>
        <begin position="468"/>
        <end position="494"/>
    </location>
</feature>
<dbReference type="GO" id="GO:0030134">
    <property type="term" value="C:COPII-coated ER to Golgi transport vesicle"/>
    <property type="evidence" value="ECO:0007669"/>
    <property type="project" value="EnsemblFungi"/>
</dbReference>
<feature type="transmembrane region" description="Helical" evidence="8">
    <location>
        <begin position="106"/>
        <end position="127"/>
    </location>
</feature>
<keyword evidence="6 8" id="KW-0472">Membrane</keyword>
<dbReference type="GO" id="GO:0015203">
    <property type="term" value="F:polyamine transmembrane transporter activity"/>
    <property type="evidence" value="ECO:0007669"/>
    <property type="project" value="EnsemblFungi"/>
</dbReference>
<keyword evidence="3 8" id="KW-0812">Transmembrane</keyword>